<dbReference type="PROSITE" id="PS50850">
    <property type="entry name" value="MFS"/>
    <property type="match status" value="1"/>
</dbReference>
<proteinExistence type="predicted"/>
<feature type="transmembrane region" description="Helical" evidence="7">
    <location>
        <begin position="378"/>
        <end position="400"/>
    </location>
</feature>
<dbReference type="VEuPathDB" id="FungiDB:AAP_04122"/>
<dbReference type="PANTHER" id="PTHR23504">
    <property type="entry name" value="MAJOR FACILITATOR SUPERFAMILY DOMAIN-CONTAINING PROTEIN 10"/>
    <property type="match status" value="1"/>
</dbReference>
<organism evidence="9 10">
    <name type="scientific">Ascosphaera apis ARSEF 7405</name>
    <dbReference type="NCBI Taxonomy" id="392613"/>
    <lineage>
        <taxon>Eukaryota</taxon>
        <taxon>Fungi</taxon>
        <taxon>Dikarya</taxon>
        <taxon>Ascomycota</taxon>
        <taxon>Pezizomycotina</taxon>
        <taxon>Eurotiomycetes</taxon>
        <taxon>Eurotiomycetidae</taxon>
        <taxon>Onygenales</taxon>
        <taxon>Ascosphaeraceae</taxon>
        <taxon>Ascosphaera</taxon>
    </lineage>
</organism>
<dbReference type="InterPro" id="IPR036259">
    <property type="entry name" value="MFS_trans_sf"/>
</dbReference>
<evidence type="ECO:0000256" key="7">
    <source>
        <dbReference type="SAM" id="Phobius"/>
    </source>
</evidence>
<protein>
    <submittedName>
        <fullName evidence="9">Major facilitator superfamily domain, general substrate transporter</fullName>
    </submittedName>
</protein>
<comment type="subcellular location">
    <subcellularLocation>
        <location evidence="1">Membrane</location>
        <topology evidence="1">Multi-pass membrane protein</topology>
    </subcellularLocation>
</comment>
<dbReference type="CDD" id="cd17330">
    <property type="entry name" value="MFS_SLC46_TetA_like"/>
    <property type="match status" value="1"/>
</dbReference>
<evidence type="ECO:0000256" key="4">
    <source>
        <dbReference type="ARBA" id="ARBA00022989"/>
    </source>
</evidence>
<dbReference type="PANTHER" id="PTHR23504:SF15">
    <property type="entry name" value="MAJOR FACILITATOR SUPERFAMILY (MFS) PROFILE DOMAIN-CONTAINING PROTEIN"/>
    <property type="match status" value="1"/>
</dbReference>
<feature type="transmembrane region" description="Helical" evidence="7">
    <location>
        <begin position="159"/>
        <end position="181"/>
    </location>
</feature>
<feature type="transmembrane region" description="Helical" evidence="7">
    <location>
        <begin position="316"/>
        <end position="335"/>
    </location>
</feature>
<dbReference type="Proteomes" id="UP000242877">
    <property type="component" value="Unassembled WGS sequence"/>
</dbReference>
<feature type="region of interest" description="Disordered" evidence="6">
    <location>
        <begin position="471"/>
        <end position="497"/>
    </location>
</feature>
<reference evidence="9 10" key="1">
    <citation type="journal article" date="2016" name="Genome Biol. Evol.">
        <title>Divergent and convergent evolution of fungal pathogenicity.</title>
        <authorList>
            <person name="Shang Y."/>
            <person name="Xiao G."/>
            <person name="Zheng P."/>
            <person name="Cen K."/>
            <person name="Zhan S."/>
            <person name="Wang C."/>
        </authorList>
    </citation>
    <scope>NUCLEOTIDE SEQUENCE [LARGE SCALE GENOMIC DNA]</scope>
    <source>
        <strain evidence="9 10">ARSEF 7405</strain>
    </source>
</reference>
<evidence type="ECO:0000256" key="3">
    <source>
        <dbReference type="ARBA" id="ARBA00022692"/>
    </source>
</evidence>
<feature type="domain" description="Major facilitator superfamily (MFS) profile" evidence="8">
    <location>
        <begin position="1"/>
        <end position="470"/>
    </location>
</feature>
<dbReference type="InterPro" id="IPR020846">
    <property type="entry name" value="MFS_dom"/>
</dbReference>
<dbReference type="Gene3D" id="1.20.1250.20">
    <property type="entry name" value="MFS general substrate transporter like domains"/>
    <property type="match status" value="1"/>
</dbReference>
<keyword evidence="3 7" id="KW-0812">Transmembrane</keyword>
<evidence type="ECO:0000313" key="10">
    <source>
        <dbReference type="Proteomes" id="UP000242877"/>
    </source>
</evidence>
<dbReference type="Pfam" id="PF07690">
    <property type="entry name" value="MFS_1"/>
    <property type="match status" value="1"/>
</dbReference>
<dbReference type="GO" id="GO:0022857">
    <property type="term" value="F:transmembrane transporter activity"/>
    <property type="evidence" value="ECO:0007669"/>
    <property type="project" value="InterPro"/>
</dbReference>
<keyword evidence="10" id="KW-1185">Reference proteome</keyword>
<feature type="transmembrane region" description="Helical" evidence="7">
    <location>
        <begin position="118"/>
        <end position="139"/>
    </location>
</feature>
<sequence length="497" mass="54057">MSIFPYVYFMVASFHVTDDDRKIALYAGGVTSAFTFAEFSAGIFWGRMSDRIGRKPVLIMGLSGTAISMIVFGMAPNLPVALLARALGGLLNGNIGVLQTTVAELVTDKKHQPRAYSIMPFVWCLGSIIGPAMGGALAQPCENYPSLFPRGSIFDSFPFLLPNLICVAILLMGITVGILFLEETHAEKRHQRDWGLELGRWLLSTINGNKDNEGYESLSQLPCDGAENGYQTMNSATFSQTWKDVESNEKSQPPAGFSVAFTRRVIIVIISYGFLAYHSVSFDQLMPIFLSSPEPEAEPQFPFSFTGGLALTTKQVGCMLAVQGVYSMVAQLWLFPFVARYFGTARAYRYALTIWPVLYLTVPYLLMLPEKLRVTAAYGALISKITLHVIAFPANAILLANAAPSKSLLGSINGVAASVASLARAFGPTITGFVHSKGLEIGCSGISWWTCGIVCIIGAIESFWIEDDNTEDGPIDSEKPKNSECCDDESEATSNRV</sequence>
<evidence type="ECO:0000256" key="6">
    <source>
        <dbReference type="SAM" id="MobiDB-lite"/>
    </source>
</evidence>
<gene>
    <name evidence="9" type="ORF">AAP_04122</name>
</gene>
<evidence type="ECO:0000259" key="8">
    <source>
        <dbReference type="PROSITE" id="PS50850"/>
    </source>
</evidence>
<feature type="transmembrane region" description="Helical" evidence="7">
    <location>
        <begin position="23"/>
        <end position="45"/>
    </location>
</feature>
<feature type="transmembrane region" description="Helical" evidence="7">
    <location>
        <begin position="446"/>
        <end position="465"/>
    </location>
</feature>
<dbReference type="EMBL" id="AZGZ01000019">
    <property type="protein sequence ID" value="KZZ89771.1"/>
    <property type="molecule type" value="Genomic_DNA"/>
</dbReference>
<feature type="transmembrane region" description="Helical" evidence="7">
    <location>
        <begin position="82"/>
        <end position="106"/>
    </location>
</feature>
<feature type="transmembrane region" description="Helical" evidence="7">
    <location>
        <begin position="347"/>
        <end position="366"/>
    </location>
</feature>
<dbReference type="OrthoDB" id="10262656at2759"/>
<evidence type="ECO:0000313" key="9">
    <source>
        <dbReference type="EMBL" id="KZZ89771.1"/>
    </source>
</evidence>
<dbReference type="InterPro" id="IPR011701">
    <property type="entry name" value="MFS"/>
</dbReference>
<keyword evidence="4 7" id="KW-1133">Transmembrane helix</keyword>
<name>A0A167X8R7_9EURO</name>
<dbReference type="GO" id="GO:0016020">
    <property type="term" value="C:membrane"/>
    <property type="evidence" value="ECO:0007669"/>
    <property type="project" value="UniProtKB-SubCell"/>
</dbReference>
<evidence type="ECO:0000256" key="2">
    <source>
        <dbReference type="ARBA" id="ARBA00022448"/>
    </source>
</evidence>
<evidence type="ECO:0000256" key="1">
    <source>
        <dbReference type="ARBA" id="ARBA00004141"/>
    </source>
</evidence>
<evidence type="ECO:0000256" key="5">
    <source>
        <dbReference type="ARBA" id="ARBA00023136"/>
    </source>
</evidence>
<keyword evidence="5 7" id="KW-0472">Membrane</keyword>
<dbReference type="SUPFAM" id="SSF103473">
    <property type="entry name" value="MFS general substrate transporter"/>
    <property type="match status" value="1"/>
</dbReference>
<comment type="caution">
    <text evidence="9">The sequence shown here is derived from an EMBL/GenBank/DDBJ whole genome shotgun (WGS) entry which is preliminary data.</text>
</comment>
<dbReference type="AlphaFoldDB" id="A0A167X8R7"/>
<feature type="transmembrane region" description="Helical" evidence="7">
    <location>
        <begin position="412"/>
        <end position="434"/>
    </location>
</feature>
<keyword evidence="2" id="KW-0813">Transport</keyword>
<feature type="transmembrane region" description="Helical" evidence="7">
    <location>
        <begin position="57"/>
        <end position="76"/>
    </location>
</feature>
<accession>A0A167X8R7</accession>